<feature type="region of interest" description="Disordered" evidence="1">
    <location>
        <begin position="1"/>
        <end position="111"/>
    </location>
</feature>
<dbReference type="AlphaFoldDB" id="A0A498NM67"/>
<organism evidence="2 3">
    <name type="scientific">Labeo rohita</name>
    <name type="common">Indian major carp</name>
    <name type="synonym">Cyprinus rohita</name>
    <dbReference type="NCBI Taxonomy" id="84645"/>
    <lineage>
        <taxon>Eukaryota</taxon>
        <taxon>Metazoa</taxon>
        <taxon>Chordata</taxon>
        <taxon>Craniata</taxon>
        <taxon>Vertebrata</taxon>
        <taxon>Euteleostomi</taxon>
        <taxon>Actinopterygii</taxon>
        <taxon>Neopterygii</taxon>
        <taxon>Teleostei</taxon>
        <taxon>Ostariophysi</taxon>
        <taxon>Cypriniformes</taxon>
        <taxon>Cyprinidae</taxon>
        <taxon>Labeoninae</taxon>
        <taxon>Labeonini</taxon>
        <taxon>Labeo</taxon>
    </lineage>
</organism>
<proteinExistence type="predicted"/>
<dbReference type="PANTHER" id="PTHR33626">
    <property type="entry name" value="ZGC:158463"/>
    <property type="match status" value="1"/>
</dbReference>
<name>A0A498NM67_LABRO</name>
<dbReference type="Proteomes" id="UP000290572">
    <property type="component" value="Unassembled WGS sequence"/>
</dbReference>
<dbReference type="PANTHER" id="PTHR33626:SF2">
    <property type="match status" value="1"/>
</dbReference>
<dbReference type="EMBL" id="QBIY01011329">
    <property type="protein sequence ID" value="RXN32866.1"/>
    <property type="molecule type" value="Genomic_DNA"/>
</dbReference>
<keyword evidence="3" id="KW-1185">Reference proteome</keyword>
<protein>
    <submittedName>
        <fullName evidence="2">Zinc finger and BTB domain-containing 38</fullName>
    </submittedName>
</protein>
<evidence type="ECO:0000256" key="1">
    <source>
        <dbReference type="SAM" id="MobiDB-lite"/>
    </source>
</evidence>
<sequence length="231" mass="24265">MGRVLLGAQARRYGEPRAKALSGTSAHETAPSAGAHPFVGGTDDRSDAKVRHRRAARGRAAGGVPPPLSASSADPRGTRFSLLRPAKFGCGHLEPSGTPRGGAGPPVSPPSGTSCYLVDPASNICLSQRLRHAGLSAHDVRGCTRATMGGSACAYPAPRGAGNPLNPARDRDWGLKLSPINEEFPVSAGHKLALIKSLPFVPTARRYYRLDGLVRPSDRPRRSSSRALAER</sequence>
<accession>A0A498NM67</accession>
<comment type="caution">
    <text evidence="2">The sequence shown here is derived from an EMBL/GenBank/DDBJ whole genome shotgun (WGS) entry which is preliminary data.</text>
</comment>
<gene>
    <name evidence="2" type="ORF">ROHU_004472</name>
</gene>
<evidence type="ECO:0000313" key="2">
    <source>
        <dbReference type="EMBL" id="RXN32866.1"/>
    </source>
</evidence>
<reference evidence="2 3" key="1">
    <citation type="submission" date="2018-03" db="EMBL/GenBank/DDBJ databases">
        <title>Draft genome sequence of Rohu Carp (Labeo rohita).</title>
        <authorList>
            <person name="Das P."/>
            <person name="Kushwaha B."/>
            <person name="Joshi C.G."/>
            <person name="Kumar D."/>
            <person name="Nagpure N.S."/>
            <person name="Sahoo L."/>
            <person name="Das S.P."/>
            <person name="Bit A."/>
            <person name="Patnaik S."/>
            <person name="Meher P.K."/>
            <person name="Jayasankar P."/>
            <person name="Koringa P.G."/>
            <person name="Patel N.V."/>
            <person name="Hinsu A.T."/>
            <person name="Kumar R."/>
            <person name="Pandey M."/>
            <person name="Agarwal S."/>
            <person name="Srivastava S."/>
            <person name="Singh M."/>
            <person name="Iquebal M.A."/>
            <person name="Jaiswal S."/>
            <person name="Angadi U.B."/>
            <person name="Kumar N."/>
            <person name="Raza M."/>
            <person name="Shah T.M."/>
            <person name="Rai A."/>
            <person name="Jena J.K."/>
        </authorList>
    </citation>
    <scope>NUCLEOTIDE SEQUENCE [LARGE SCALE GENOMIC DNA]</scope>
    <source>
        <strain evidence="2">DASCIFA01</strain>
        <tissue evidence="2">Testis</tissue>
    </source>
</reference>
<evidence type="ECO:0000313" key="3">
    <source>
        <dbReference type="Proteomes" id="UP000290572"/>
    </source>
</evidence>